<reference evidence="2" key="1">
    <citation type="journal article" date="2011" name="Genome Res.">
        <title>Phylogeny-wide analysis of social amoeba genomes highlights ancient origins for complex intercellular communication.</title>
        <authorList>
            <person name="Heidel A.J."/>
            <person name="Lawal H.M."/>
            <person name="Felder M."/>
            <person name="Schilde C."/>
            <person name="Helps N.R."/>
            <person name="Tunggal B."/>
            <person name="Rivero F."/>
            <person name="John U."/>
            <person name="Schleicher M."/>
            <person name="Eichinger L."/>
            <person name="Platzer M."/>
            <person name="Noegel A.A."/>
            <person name="Schaap P."/>
            <person name="Gloeckner G."/>
        </authorList>
    </citation>
    <scope>NUCLEOTIDE SEQUENCE [LARGE SCALE GENOMIC DNA]</scope>
    <source>
        <strain evidence="2">SH3</strain>
    </source>
</reference>
<name>F4PNU0_CACFS</name>
<proteinExistence type="predicted"/>
<accession>F4PNU0</accession>
<gene>
    <name evidence="1" type="ORF">DFA_05273</name>
</gene>
<dbReference type="KEGG" id="dfa:DFA_05273"/>
<organism evidence="1 2">
    <name type="scientific">Cavenderia fasciculata</name>
    <name type="common">Slime mold</name>
    <name type="synonym">Dictyostelium fasciculatum</name>
    <dbReference type="NCBI Taxonomy" id="261658"/>
    <lineage>
        <taxon>Eukaryota</taxon>
        <taxon>Amoebozoa</taxon>
        <taxon>Evosea</taxon>
        <taxon>Eumycetozoa</taxon>
        <taxon>Dictyostelia</taxon>
        <taxon>Acytosteliales</taxon>
        <taxon>Cavenderiaceae</taxon>
        <taxon>Cavenderia</taxon>
    </lineage>
</organism>
<keyword evidence="2" id="KW-1185">Reference proteome</keyword>
<evidence type="ECO:0000313" key="2">
    <source>
        <dbReference type="Proteomes" id="UP000007797"/>
    </source>
</evidence>
<sequence>MTSWSGDIVHSRDHSLGALSLTRRCNESAHPVQWYLSGVMTSRGNSVTCSRCPFRMQHVQ</sequence>
<dbReference type="AlphaFoldDB" id="F4PNU0"/>
<dbReference type="Proteomes" id="UP000007797">
    <property type="component" value="Unassembled WGS sequence"/>
</dbReference>
<dbReference type="RefSeq" id="XP_004360994.1">
    <property type="nucleotide sequence ID" value="XM_004360937.1"/>
</dbReference>
<evidence type="ECO:0000313" key="1">
    <source>
        <dbReference type="EMBL" id="EGG23143.1"/>
    </source>
</evidence>
<dbReference type="EMBL" id="GL883008">
    <property type="protein sequence ID" value="EGG23143.1"/>
    <property type="molecule type" value="Genomic_DNA"/>
</dbReference>
<dbReference type="GeneID" id="14875437"/>
<protein>
    <submittedName>
        <fullName evidence="1">Uncharacterized protein</fullName>
    </submittedName>
</protein>